<name>A0A9W6UV26_9ACTN</name>
<dbReference type="Proteomes" id="UP001165124">
    <property type="component" value="Unassembled WGS sequence"/>
</dbReference>
<organism evidence="1 2">
    <name type="scientific">Actinomadura rubrobrunea</name>
    <dbReference type="NCBI Taxonomy" id="115335"/>
    <lineage>
        <taxon>Bacteria</taxon>
        <taxon>Bacillati</taxon>
        <taxon>Actinomycetota</taxon>
        <taxon>Actinomycetes</taxon>
        <taxon>Streptosporangiales</taxon>
        <taxon>Thermomonosporaceae</taxon>
        <taxon>Actinomadura</taxon>
    </lineage>
</organism>
<sequence length="213" mass="23953">MTYDQLAGVFGEDGVWRQAEAELPDGLSHEETRRFLAEVGLPKSLKRGYLSLDESALTGEFETLSELYESVGEEEGWTWERPPNADRWYVLGGFFGGEVAVDGETGKVWFVPDWDEAPTPLHSGVDALAYYMYVLERGKNRYSFERASSIADDPADPRDRSDVYREVARELVAELREADPTPFVDDASEPWSNDFAGPWSTAFFDIAEGTWSA</sequence>
<dbReference type="Pfam" id="PF14435">
    <property type="entry name" value="SUKH-4"/>
    <property type="match status" value="1"/>
</dbReference>
<proteinExistence type="predicted"/>
<dbReference type="AlphaFoldDB" id="A0A9W6UV26"/>
<keyword evidence="2" id="KW-1185">Reference proteome</keyword>
<evidence type="ECO:0000313" key="1">
    <source>
        <dbReference type="EMBL" id="GLW65251.1"/>
    </source>
</evidence>
<protein>
    <submittedName>
        <fullName evidence="1">Uncharacterized protein</fullName>
    </submittedName>
</protein>
<dbReference type="RefSeq" id="WP_067906744.1">
    <property type="nucleotide sequence ID" value="NZ_BSRZ01000008.1"/>
</dbReference>
<dbReference type="EMBL" id="BSRZ01000008">
    <property type="protein sequence ID" value="GLW65251.1"/>
    <property type="molecule type" value="Genomic_DNA"/>
</dbReference>
<dbReference type="InterPro" id="IPR025851">
    <property type="entry name" value="SUKH-4"/>
</dbReference>
<comment type="caution">
    <text evidence="1">The sequence shown here is derived from an EMBL/GenBank/DDBJ whole genome shotgun (WGS) entry which is preliminary data.</text>
</comment>
<reference evidence="1" key="1">
    <citation type="submission" date="2023-02" db="EMBL/GenBank/DDBJ databases">
        <title>Actinomadura rubrobrunea NBRC 14622.</title>
        <authorList>
            <person name="Ichikawa N."/>
            <person name="Sato H."/>
            <person name="Tonouchi N."/>
        </authorList>
    </citation>
    <scope>NUCLEOTIDE SEQUENCE</scope>
    <source>
        <strain evidence="1">NBRC 14622</strain>
    </source>
</reference>
<evidence type="ECO:0000313" key="2">
    <source>
        <dbReference type="Proteomes" id="UP001165124"/>
    </source>
</evidence>
<accession>A0A9W6UV26</accession>
<gene>
    <name evidence="1" type="ORF">Arub01_34950</name>
</gene>